<keyword evidence="2" id="KW-1185">Reference proteome</keyword>
<proteinExistence type="predicted"/>
<dbReference type="EMBL" id="JAMYWD010000001">
    <property type="protein sequence ID" value="KAJ4980599.1"/>
    <property type="molecule type" value="Genomic_DNA"/>
</dbReference>
<reference evidence="1" key="1">
    <citation type="journal article" date="2023" name="Plant J.">
        <title>The genome of the king protea, Protea cynaroides.</title>
        <authorList>
            <person name="Chang J."/>
            <person name="Duong T.A."/>
            <person name="Schoeman C."/>
            <person name="Ma X."/>
            <person name="Roodt D."/>
            <person name="Barker N."/>
            <person name="Li Z."/>
            <person name="Van de Peer Y."/>
            <person name="Mizrachi E."/>
        </authorList>
    </citation>
    <scope>NUCLEOTIDE SEQUENCE</scope>
    <source>
        <tissue evidence="1">Young leaves</tissue>
    </source>
</reference>
<comment type="caution">
    <text evidence="1">The sequence shown here is derived from an EMBL/GenBank/DDBJ whole genome shotgun (WGS) entry which is preliminary data.</text>
</comment>
<dbReference type="AlphaFoldDB" id="A0A9Q0L1H6"/>
<accession>A0A9Q0L1H6</accession>
<dbReference type="Proteomes" id="UP001141806">
    <property type="component" value="Unassembled WGS sequence"/>
</dbReference>
<name>A0A9Q0L1H6_9MAGN</name>
<evidence type="ECO:0000313" key="2">
    <source>
        <dbReference type="Proteomes" id="UP001141806"/>
    </source>
</evidence>
<protein>
    <submittedName>
        <fullName evidence="1">Uncharacterized protein</fullName>
    </submittedName>
</protein>
<gene>
    <name evidence="1" type="ORF">NE237_031436</name>
</gene>
<organism evidence="1 2">
    <name type="scientific">Protea cynaroides</name>
    <dbReference type="NCBI Taxonomy" id="273540"/>
    <lineage>
        <taxon>Eukaryota</taxon>
        <taxon>Viridiplantae</taxon>
        <taxon>Streptophyta</taxon>
        <taxon>Embryophyta</taxon>
        <taxon>Tracheophyta</taxon>
        <taxon>Spermatophyta</taxon>
        <taxon>Magnoliopsida</taxon>
        <taxon>Proteales</taxon>
        <taxon>Proteaceae</taxon>
        <taxon>Protea</taxon>
    </lineage>
</organism>
<evidence type="ECO:0000313" key="1">
    <source>
        <dbReference type="EMBL" id="KAJ4980599.1"/>
    </source>
</evidence>
<sequence length="162" mass="17237">MNYSVLCNNMFLKGISRIIRKPMVMAFGGGDVAGGGAEQTGCKNRRNKNLKSILAVTEGIHEGSNKKSSFNAIAMICPFLLENAVETHAGGGVKCLTKYCGKDAGEESNDTFGLEDLDANSDGSHSWWRWRRSSSGGGGGVKGLSWAESLNGCKIGEKEGWG</sequence>